<sequence>MVSILHFGYFFDCHLFLFSKNTLPIYQLHKELHTKNTFQFFEITTFKPLLFYNFVRSSSQKM</sequence>
<name>A0A3M7QB83_BRAPC</name>
<proteinExistence type="predicted"/>
<accession>A0A3M7QB83</accession>
<organism evidence="1 2">
    <name type="scientific">Brachionus plicatilis</name>
    <name type="common">Marine rotifer</name>
    <name type="synonym">Brachionus muelleri</name>
    <dbReference type="NCBI Taxonomy" id="10195"/>
    <lineage>
        <taxon>Eukaryota</taxon>
        <taxon>Metazoa</taxon>
        <taxon>Spiralia</taxon>
        <taxon>Gnathifera</taxon>
        <taxon>Rotifera</taxon>
        <taxon>Eurotatoria</taxon>
        <taxon>Monogononta</taxon>
        <taxon>Pseudotrocha</taxon>
        <taxon>Ploima</taxon>
        <taxon>Brachionidae</taxon>
        <taxon>Brachionus</taxon>
    </lineage>
</organism>
<comment type="caution">
    <text evidence="1">The sequence shown here is derived from an EMBL/GenBank/DDBJ whole genome shotgun (WGS) entry which is preliminary data.</text>
</comment>
<evidence type="ECO:0000313" key="2">
    <source>
        <dbReference type="Proteomes" id="UP000276133"/>
    </source>
</evidence>
<dbReference type="AlphaFoldDB" id="A0A3M7QB83"/>
<dbReference type="EMBL" id="REGN01006725">
    <property type="protein sequence ID" value="RNA08489.1"/>
    <property type="molecule type" value="Genomic_DNA"/>
</dbReference>
<keyword evidence="2" id="KW-1185">Reference proteome</keyword>
<gene>
    <name evidence="1" type="ORF">BpHYR1_030896</name>
</gene>
<dbReference type="Proteomes" id="UP000276133">
    <property type="component" value="Unassembled WGS sequence"/>
</dbReference>
<protein>
    <submittedName>
        <fullName evidence="1">Uncharacterized protein</fullName>
    </submittedName>
</protein>
<reference evidence="1 2" key="1">
    <citation type="journal article" date="2018" name="Sci. Rep.">
        <title>Genomic signatures of local adaptation to the degree of environmental predictability in rotifers.</title>
        <authorList>
            <person name="Franch-Gras L."/>
            <person name="Hahn C."/>
            <person name="Garcia-Roger E.M."/>
            <person name="Carmona M.J."/>
            <person name="Serra M."/>
            <person name="Gomez A."/>
        </authorList>
    </citation>
    <scope>NUCLEOTIDE SEQUENCE [LARGE SCALE GENOMIC DNA]</scope>
    <source>
        <strain evidence="1">HYR1</strain>
    </source>
</reference>
<evidence type="ECO:0000313" key="1">
    <source>
        <dbReference type="EMBL" id="RNA08489.1"/>
    </source>
</evidence>